<accession>A0A1I6M2A7</accession>
<dbReference type="InterPro" id="IPR056206">
    <property type="entry name" value="Tis1_ImmP"/>
</dbReference>
<dbReference type="OrthoDB" id="7573881at2"/>
<reference evidence="1 2" key="1">
    <citation type="submission" date="2016-10" db="EMBL/GenBank/DDBJ databases">
        <authorList>
            <person name="de Groot N.N."/>
        </authorList>
    </citation>
    <scope>NUCLEOTIDE SEQUENCE [LARGE SCALE GENOMIC DNA]</scope>
    <source>
        <strain evidence="1 2">S5-249</strain>
    </source>
</reference>
<dbReference type="RefSeq" id="WP_093316210.1">
    <property type="nucleotide sequence ID" value="NZ_FOZG01000003.1"/>
</dbReference>
<dbReference type="Pfam" id="PF24154">
    <property type="entry name" value="Tis1_ImmP"/>
    <property type="match status" value="1"/>
</dbReference>
<dbReference type="EMBL" id="FOZG01000003">
    <property type="protein sequence ID" value="SFS09849.1"/>
    <property type="molecule type" value="Genomic_DNA"/>
</dbReference>
<dbReference type="AlphaFoldDB" id="A0A1I6M2A7"/>
<gene>
    <name evidence="1" type="ORF">SAMN05192580_3335</name>
</gene>
<organism evidence="1 2">
    <name type="scientific">Sphingomonas jatrophae</name>
    <dbReference type="NCBI Taxonomy" id="1166337"/>
    <lineage>
        <taxon>Bacteria</taxon>
        <taxon>Pseudomonadati</taxon>
        <taxon>Pseudomonadota</taxon>
        <taxon>Alphaproteobacteria</taxon>
        <taxon>Sphingomonadales</taxon>
        <taxon>Sphingomonadaceae</taxon>
        <taxon>Sphingomonas</taxon>
    </lineage>
</organism>
<keyword evidence="2" id="KW-1185">Reference proteome</keyword>
<dbReference type="Proteomes" id="UP000198824">
    <property type="component" value="Unassembled WGS sequence"/>
</dbReference>
<name>A0A1I6M2A7_9SPHN</name>
<evidence type="ECO:0000313" key="2">
    <source>
        <dbReference type="Proteomes" id="UP000198824"/>
    </source>
</evidence>
<protein>
    <submittedName>
        <fullName evidence="1">Uncharacterized protein</fullName>
    </submittedName>
</protein>
<evidence type="ECO:0000313" key="1">
    <source>
        <dbReference type="EMBL" id="SFS09849.1"/>
    </source>
</evidence>
<sequence>MSADDETGVPSEAFRQAEDVCIIYSFEDVAFRWDHATGRVFRRFRDTGRESETDSANRLFGDAQTGGRLATREEYDAY</sequence>
<dbReference type="STRING" id="1166337.SAMN05192580_3335"/>
<proteinExistence type="predicted"/>